<feature type="transmembrane region" description="Helical" evidence="6">
    <location>
        <begin position="193"/>
        <end position="215"/>
    </location>
</feature>
<evidence type="ECO:0000259" key="7">
    <source>
        <dbReference type="PROSITE" id="PS50850"/>
    </source>
</evidence>
<evidence type="ECO:0000256" key="4">
    <source>
        <dbReference type="ARBA" id="ARBA00022989"/>
    </source>
</evidence>
<accession>A0AA92X4U2</accession>
<keyword evidence="4 6" id="KW-1133">Transmembrane helix</keyword>
<feature type="transmembrane region" description="Helical" evidence="6">
    <location>
        <begin position="259"/>
        <end position="284"/>
    </location>
</feature>
<dbReference type="Gene3D" id="1.20.1720.10">
    <property type="entry name" value="Multidrug resistance protein D"/>
    <property type="match status" value="1"/>
</dbReference>
<feature type="transmembrane region" description="Helical" evidence="6">
    <location>
        <begin position="159"/>
        <end position="181"/>
    </location>
</feature>
<dbReference type="SUPFAM" id="SSF103473">
    <property type="entry name" value="MFS general substrate transporter"/>
    <property type="match status" value="1"/>
</dbReference>
<dbReference type="PROSITE" id="PS50850">
    <property type="entry name" value="MFS"/>
    <property type="match status" value="1"/>
</dbReference>
<dbReference type="InterPro" id="IPR005829">
    <property type="entry name" value="Sugar_transporter_CS"/>
</dbReference>
<feature type="transmembrane region" description="Helical" evidence="6">
    <location>
        <begin position="98"/>
        <end position="119"/>
    </location>
</feature>
<gene>
    <name evidence="8" type="ORF">D4100_17675</name>
</gene>
<feature type="transmembrane region" description="Helical" evidence="6">
    <location>
        <begin position="326"/>
        <end position="346"/>
    </location>
</feature>
<evidence type="ECO:0000256" key="2">
    <source>
        <dbReference type="ARBA" id="ARBA00022448"/>
    </source>
</evidence>
<dbReference type="AlphaFoldDB" id="A0AA92X4U2"/>
<dbReference type="RefSeq" id="WP_119804889.1">
    <property type="nucleotide sequence ID" value="NZ_QYYG01000006.1"/>
</dbReference>
<dbReference type="EMBL" id="QYYG01000006">
    <property type="protein sequence ID" value="RJF54325.1"/>
    <property type="molecule type" value="Genomic_DNA"/>
</dbReference>
<comment type="caution">
    <text evidence="8">The sequence shown here is derived from an EMBL/GenBank/DDBJ whole genome shotgun (WGS) entry which is preliminary data.</text>
</comment>
<feature type="transmembrane region" description="Helical" evidence="6">
    <location>
        <begin position="49"/>
        <end position="66"/>
    </location>
</feature>
<feature type="transmembrane region" description="Helical" evidence="6">
    <location>
        <begin position="131"/>
        <end position="153"/>
    </location>
</feature>
<organism evidence="8 9">
    <name type="scientific">Serratia inhibens</name>
    <dbReference type="NCBI Taxonomy" id="2338073"/>
    <lineage>
        <taxon>Bacteria</taxon>
        <taxon>Pseudomonadati</taxon>
        <taxon>Pseudomonadota</taxon>
        <taxon>Gammaproteobacteria</taxon>
        <taxon>Enterobacterales</taxon>
        <taxon>Yersiniaceae</taxon>
        <taxon>Serratia</taxon>
    </lineage>
</organism>
<evidence type="ECO:0000313" key="9">
    <source>
        <dbReference type="Proteomes" id="UP000284338"/>
    </source>
</evidence>
<sequence length="460" mass="49555">MPYRIKVAIVYLLGFFVDLINMFIANVAYPSIGHALHASVSELAWVSNGYILGLTLVIPLSTWLAQRIGGRRVFLLSLTLFMLATAAAGYAGSIGELIGWRVVQGIGGGLLIPIGQTLTYQLYRSHERAGLSAAIMLVGLLAPALSPALGGLIVDRLDWRWVFFANLPLAALALLLAALWLRTQAPDPQRKPLDVQGLVSACAALTLILLGLTRLGEADNLLQGTLLLAGGALVLAHYLRRSLRVAQPLLNLRLVRDPLLRTSMMIYQCIPGLFIGVSLVAMLYLQNQLGMRAAQVGSLMLPWSLASFLAITLTGKKFNRLGPRPLFITGCLLQGLGILALSQIAHAGDHGWQIGAFALMGFGGSLCSSTAQSSAFLHIADEQLADASALWNINRQLSFCLGVALLSLLLNLLLEHFPPIVAYQSCFYLAAASTLIPLLLCLRIANRAIVRRLNAQQEAL</sequence>
<dbReference type="PANTHER" id="PTHR42718">
    <property type="entry name" value="MAJOR FACILITATOR SUPERFAMILY MULTIDRUG TRANSPORTER MFSC"/>
    <property type="match status" value="1"/>
</dbReference>
<comment type="subcellular location">
    <subcellularLocation>
        <location evidence="1">Endomembrane system</location>
        <topology evidence="1">Multi-pass membrane protein</topology>
    </subcellularLocation>
</comment>
<evidence type="ECO:0000256" key="3">
    <source>
        <dbReference type="ARBA" id="ARBA00022692"/>
    </source>
</evidence>
<protein>
    <submittedName>
        <fullName evidence="8">MFS transporter</fullName>
    </submittedName>
</protein>
<dbReference type="PROSITE" id="PS00217">
    <property type="entry name" value="SUGAR_TRANSPORT_2"/>
    <property type="match status" value="1"/>
</dbReference>
<feature type="transmembrane region" description="Helical" evidence="6">
    <location>
        <begin position="221"/>
        <end position="239"/>
    </location>
</feature>
<evidence type="ECO:0000256" key="1">
    <source>
        <dbReference type="ARBA" id="ARBA00004127"/>
    </source>
</evidence>
<dbReference type="InterPro" id="IPR036259">
    <property type="entry name" value="MFS_trans_sf"/>
</dbReference>
<proteinExistence type="predicted"/>
<feature type="domain" description="Major facilitator superfamily (MFS) profile" evidence="7">
    <location>
        <begin position="7"/>
        <end position="449"/>
    </location>
</feature>
<dbReference type="GO" id="GO:0005886">
    <property type="term" value="C:plasma membrane"/>
    <property type="evidence" value="ECO:0007669"/>
    <property type="project" value="UniProtKB-SubCell"/>
</dbReference>
<evidence type="ECO:0000313" key="8">
    <source>
        <dbReference type="EMBL" id="RJF54325.1"/>
    </source>
</evidence>
<dbReference type="GO" id="GO:0022857">
    <property type="term" value="F:transmembrane transporter activity"/>
    <property type="evidence" value="ECO:0007669"/>
    <property type="project" value="InterPro"/>
</dbReference>
<keyword evidence="5 6" id="KW-0472">Membrane</keyword>
<evidence type="ECO:0000256" key="6">
    <source>
        <dbReference type="SAM" id="Phobius"/>
    </source>
</evidence>
<feature type="transmembrane region" description="Helical" evidence="6">
    <location>
        <begin position="397"/>
        <end position="414"/>
    </location>
</feature>
<feature type="transmembrane region" description="Helical" evidence="6">
    <location>
        <begin position="296"/>
        <end position="314"/>
    </location>
</feature>
<keyword evidence="3 6" id="KW-0812">Transmembrane</keyword>
<dbReference type="Proteomes" id="UP000284338">
    <property type="component" value="Unassembled WGS sequence"/>
</dbReference>
<dbReference type="InterPro" id="IPR020846">
    <property type="entry name" value="MFS_dom"/>
</dbReference>
<feature type="transmembrane region" description="Helical" evidence="6">
    <location>
        <begin position="420"/>
        <end position="442"/>
    </location>
</feature>
<evidence type="ECO:0000256" key="5">
    <source>
        <dbReference type="ARBA" id="ARBA00023136"/>
    </source>
</evidence>
<reference evidence="8 9" key="1">
    <citation type="submission" date="2018-09" db="EMBL/GenBank/DDBJ databases">
        <title>Draft genome of a novel serratia sp. strain with antifungal activity.</title>
        <authorList>
            <person name="Dichmann S.I."/>
            <person name="Park B.P."/>
            <person name="Pathiraja D."/>
            <person name="Choi I.-G."/>
            <person name="Stougaard P."/>
            <person name="Hennessy R.C."/>
        </authorList>
    </citation>
    <scope>NUCLEOTIDE SEQUENCE [LARGE SCALE GENOMIC DNA]</scope>
    <source>
        <strain evidence="8 9">S40</strain>
    </source>
</reference>
<dbReference type="InterPro" id="IPR011701">
    <property type="entry name" value="MFS"/>
</dbReference>
<feature type="transmembrane region" description="Helical" evidence="6">
    <location>
        <begin position="7"/>
        <end position="29"/>
    </location>
</feature>
<keyword evidence="9" id="KW-1185">Reference proteome</keyword>
<dbReference type="PANTHER" id="PTHR42718:SF9">
    <property type="entry name" value="MAJOR FACILITATOR SUPERFAMILY MULTIDRUG TRANSPORTER MFSC"/>
    <property type="match status" value="1"/>
</dbReference>
<dbReference type="Pfam" id="PF07690">
    <property type="entry name" value="MFS_1"/>
    <property type="match status" value="1"/>
</dbReference>
<keyword evidence="2" id="KW-0813">Transport</keyword>
<feature type="transmembrane region" description="Helical" evidence="6">
    <location>
        <begin position="73"/>
        <end position="92"/>
    </location>
</feature>
<feature type="transmembrane region" description="Helical" evidence="6">
    <location>
        <begin position="352"/>
        <end position="377"/>
    </location>
</feature>
<name>A0AA92X4U2_9GAMM</name>
<dbReference type="Gene3D" id="1.20.1250.20">
    <property type="entry name" value="MFS general substrate transporter like domains"/>
    <property type="match status" value="1"/>
</dbReference>